<proteinExistence type="predicted"/>
<dbReference type="EMBL" id="BONV01000005">
    <property type="protein sequence ID" value="GIG78668.1"/>
    <property type="molecule type" value="Genomic_DNA"/>
</dbReference>
<keyword evidence="2" id="KW-1003">Cell membrane</keyword>
<dbReference type="InterPro" id="IPR043428">
    <property type="entry name" value="LivM-like"/>
</dbReference>
<dbReference type="Pfam" id="PF02653">
    <property type="entry name" value="BPD_transp_2"/>
    <property type="match status" value="1"/>
</dbReference>
<dbReference type="PANTHER" id="PTHR30482:SF17">
    <property type="entry name" value="ABC TRANSPORTER ATP-BINDING PROTEIN"/>
    <property type="match status" value="1"/>
</dbReference>
<dbReference type="AlphaFoldDB" id="A0A8J3LT75"/>
<dbReference type="PROSITE" id="PS51257">
    <property type="entry name" value="PROKAR_LIPOPROTEIN"/>
    <property type="match status" value="1"/>
</dbReference>
<evidence type="ECO:0000313" key="8">
    <source>
        <dbReference type="Proteomes" id="UP000630097"/>
    </source>
</evidence>
<feature type="transmembrane region" description="Helical" evidence="6">
    <location>
        <begin position="95"/>
        <end position="115"/>
    </location>
</feature>
<keyword evidence="3 6" id="KW-0812">Transmembrane</keyword>
<accession>A0A8J3LT75</accession>
<feature type="transmembrane region" description="Helical" evidence="6">
    <location>
        <begin position="314"/>
        <end position="334"/>
    </location>
</feature>
<evidence type="ECO:0000256" key="2">
    <source>
        <dbReference type="ARBA" id="ARBA00022475"/>
    </source>
</evidence>
<dbReference type="Proteomes" id="UP000630097">
    <property type="component" value="Unassembled WGS sequence"/>
</dbReference>
<dbReference type="CDD" id="cd06581">
    <property type="entry name" value="TM_PBP1_LivM_like"/>
    <property type="match status" value="1"/>
</dbReference>
<dbReference type="PANTHER" id="PTHR30482">
    <property type="entry name" value="HIGH-AFFINITY BRANCHED-CHAIN AMINO ACID TRANSPORT SYSTEM PERMEASE"/>
    <property type="match status" value="1"/>
</dbReference>
<protein>
    <submittedName>
        <fullName evidence="7">Branched-chain amino acid ABC transporter permease</fullName>
    </submittedName>
</protein>
<comment type="caution">
    <text evidence="7">The sequence shown here is derived from an EMBL/GenBank/DDBJ whole genome shotgun (WGS) entry which is preliminary data.</text>
</comment>
<evidence type="ECO:0000256" key="4">
    <source>
        <dbReference type="ARBA" id="ARBA00022989"/>
    </source>
</evidence>
<evidence type="ECO:0000256" key="5">
    <source>
        <dbReference type="ARBA" id="ARBA00023136"/>
    </source>
</evidence>
<feature type="transmembrane region" description="Helical" evidence="6">
    <location>
        <begin position="69"/>
        <end position="89"/>
    </location>
</feature>
<evidence type="ECO:0000256" key="1">
    <source>
        <dbReference type="ARBA" id="ARBA00004651"/>
    </source>
</evidence>
<gene>
    <name evidence="7" type="ORF">Pka01_17950</name>
</gene>
<comment type="subcellular location">
    <subcellularLocation>
        <location evidence="1">Cell membrane</location>
        <topology evidence="1">Multi-pass membrane protein</topology>
    </subcellularLocation>
</comment>
<name>A0A8J3LT75_9ACTN</name>
<dbReference type="GO" id="GO:0015658">
    <property type="term" value="F:branched-chain amino acid transmembrane transporter activity"/>
    <property type="evidence" value="ECO:0007669"/>
    <property type="project" value="InterPro"/>
</dbReference>
<organism evidence="7 8">
    <name type="scientific">Planotetraspora kaengkrachanensis</name>
    <dbReference type="NCBI Taxonomy" id="575193"/>
    <lineage>
        <taxon>Bacteria</taxon>
        <taxon>Bacillati</taxon>
        <taxon>Actinomycetota</taxon>
        <taxon>Actinomycetes</taxon>
        <taxon>Streptosporangiales</taxon>
        <taxon>Streptosporangiaceae</taxon>
        <taxon>Planotetraspora</taxon>
    </lineage>
</organism>
<keyword evidence="5 6" id="KW-0472">Membrane</keyword>
<evidence type="ECO:0000256" key="3">
    <source>
        <dbReference type="ARBA" id="ARBA00022692"/>
    </source>
</evidence>
<evidence type="ECO:0000313" key="7">
    <source>
        <dbReference type="EMBL" id="GIG78668.1"/>
    </source>
</evidence>
<keyword evidence="8" id="KW-1185">Reference proteome</keyword>
<evidence type="ECO:0000256" key="6">
    <source>
        <dbReference type="SAM" id="Phobius"/>
    </source>
</evidence>
<reference evidence="7 8" key="1">
    <citation type="submission" date="2021-01" db="EMBL/GenBank/DDBJ databases">
        <title>Whole genome shotgun sequence of Planotetraspora kaengkrachanensis NBRC 104272.</title>
        <authorList>
            <person name="Komaki H."/>
            <person name="Tamura T."/>
        </authorList>
    </citation>
    <scope>NUCLEOTIDE SEQUENCE [LARGE SCALE GENOMIC DNA]</scope>
    <source>
        <strain evidence="7 8">NBRC 104272</strain>
    </source>
</reference>
<feature type="transmembrane region" description="Helical" evidence="6">
    <location>
        <begin position="173"/>
        <end position="191"/>
    </location>
</feature>
<sequence>MTVRKLVTPLVLVGVVALLACAPFLAVPGLGVLPDTVGGIGSLQVLGTAYVIAALAITYDLLMGYTGLVSFGHGMFFALGSYGFVMLLAFTPVGFWTAAASAVGITVVAAVIVNAVALRASLIAYSMVTLAAAQLMAIAIGQNYLGSGGADGVTIPFEKLPAALVGIVNTKHVYWLALALLVGTFALARWLTTTRIGHVWRAIRENELRAEVMGFTVYTYKLVVALIASTLAGVAGVVYAILLGAADPGETSLSFSIGLVIMLILGGRGRVWGALLGAVVYTLLQQRLPAITSSAGVAALPDVVRVPLAQPQLLLGVVFILFVLFLPGGLAGVVDNGVRAVRRRRSGPPTGVAADGELAAAVSVPASAEPTR</sequence>
<keyword evidence="4 6" id="KW-1133">Transmembrane helix</keyword>
<feature type="transmembrane region" description="Helical" evidence="6">
    <location>
        <begin position="122"/>
        <end position="141"/>
    </location>
</feature>
<dbReference type="GO" id="GO:0005886">
    <property type="term" value="C:plasma membrane"/>
    <property type="evidence" value="ECO:0007669"/>
    <property type="project" value="UniProtKB-SubCell"/>
</dbReference>
<feature type="transmembrane region" description="Helical" evidence="6">
    <location>
        <begin position="212"/>
        <end position="241"/>
    </location>
</feature>
<feature type="transmembrane region" description="Helical" evidence="6">
    <location>
        <begin position="42"/>
        <end position="62"/>
    </location>
</feature>
<dbReference type="InterPro" id="IPR001851">
    <property type="entry name" value="ABC_transp_permease"/>
</dbReference>